<feature type="chain" id="PRO_5030061248" description="Periplasmic protein" evidence="1">
    <location>
        <begin position="21"/>
        <end position="120"/>
    </location>
</feature>
<sequence>MKIMKKLCLLLIVIPTFAAAGVDYQRCFTNNEQSDCKKYKLKQEHGIWSYSDNNISINVQLDKPLNFYKIKIESKKLQVNTITSLTEKWQLIHHHLTEIDDGKQVNVIIDDGFLRLTSTK</sequence>
<reference evidence="2 3" key="1">
    <citation type="submission" date="2018-06" db="EMBL/GenBank/DDBJ databases">
        <authorList>
            <consortium name="Pathogen Informatics"/>
            <person name="Doyle S."/>
        </authorList>
    </citation>
    <scope>NUCLEOTIDE SEQUENCE [LARGE SCALE GENOMIC DNA]</scope>
    <source>
        <strain evidence="2 3">NCTC11647</strain>
    </source>
</reference>
<proteinExistence type="predicted"/>
<keyword evidence="1" id="KW-0732">Signal</keyword>
<protein>
    <recommendedName>
        <fullName evidence="4">Periplasmic protein</fullName>
    </recommendedName>
</protein>
<organism evidence="2 3">
    <name type="scientific">Photobacterium damselae</name>
    <dbReference type="NCBI Taxonomy" id="38293"/>
    <lineage>
        <taxon>Bacteria</taxon>
        <taxon>Pseudomonadati</taxon>
        <taxon>Pseudomonadota</taxon>
        <taxon>Gammaproteobacteria</taxon>
        <taxon>Vibrionales</taxon>
        <taxon>Vibrionaceae</taxon>
        <taxon>Photobacterium</taxon>
    </lineage>
</organism>
<evidence type="ECO:0000313" key="2">
    <source>
        <dbReference type="EMBL" id="SPY45979.1"/>
    </source>
</evidence>
<evidence type="ECO:0000313" key="3">
    <source>
        <dbReference type="Proteomes" id="UP000251647"/>
    </source>
</evidence>
<evidence type="ECO:0000256" key="1">
    <source>
        <dbReference type="SAM" id="SignalP"/>
    </source>
</evidence>
<evidence type="ECO:0008006" key="4">
    <source>
        <dbReference type="Google" id="ProtNLM"/>
    </source>
</evidence>
<dbReference type="EMBL" id="UATL01000008">
    <property type="protein sequence ID" value="SPY45979.1"/>
    <property type="molecule type" value="Genomic_DNA"/>
</dbReference>
<feature type="signal peptide" evidence="1">
    <location>
        <begin position="1"/>
        <end position="20"/>
    </location>
</feature>
<dbReference type="AlphaFoldDB" id="A0A2X1XTT5"/>
<accession>A0A2X1XTT5</accession>
<gene>
    <name evidence="2" type="ORF">NCTC11647_04324</name>
</gene>
<dbReference type="RefSeq" id="WP_013404543.1">
    <property type="nucleotide sequence ID" value="NZ_CP079239.1"/>
</dbReference>
<dbReference type="Proteomes" id="UP000251647">
    <property type="component" value="Unassembled WGS sequence"/>
</dbReference>
<name>A0A2X1XTT5_PHODM</name>